<dbReference type="InterPro" id="IPR040632">
    <property type="entry name" value="Sulfotransfer_4"/>
</dbReference>
<dbReference type="PANTHER" id="PTHR36978:SF4">
    <property type="entry name" value="P-LOOP CONTAINING NUCLEOSIDE TRIPHOSPHATE HYDROLASE PROTEIN"/>
    <property type="match status" value="1"/>
</dbReference>
<dbReference type="Gene3D" id="3.40.50.300">
    <property type="entry name" value="P-loop containing nucleotide triphosphate hydrolases"/>
    <property type="match status" value="1"/>
</dbReference>
<dbReference type="OrthoDB" id="408152at2759"/>
<name>A0A077WQR3_9FUNG</name>
<dbReference type="PANTHER" id="PTHR36978">
    <property type="entry name" value="P-LOOP CONTAINING NUCLEOTIDE TRIPHOSPHATE HYDROLASE"/>
    <property type="match status" value="1"/>
</dbReference>
<organism evidence="1">
    <name type="scientific">Lichtheimia ramosa</name>
    <dbReference type="NCBI Taxonomy" id="688394"/>
    <lineage>
        <taxon>Eukaryota</taxon>
        <taxon>Fungi</taxon>
        <taxon>Fungi incertae sedis</taxon>
        <taxon>Mucoromycota</taxon>
        <taxon>Mucoromycotina</taxon>
        <taxon>Mucoromycetes</taxon>
        <taxon>Mucorales</taxon>
        <taxon>Lichtheimiaceae</taxon>
        <taxon>Lichtheimia</taxon>
    </lineage>
</organism>
<dbReference type="InterPro" id="IPR027417">
    <property type="entry name" value="P-loop_NTPase"/>
</dbReference>
<gene>
    <name evidence="1" type="ORF">LRAMOSA02638</name>
</gene>
<reference evidence="1" key="1">
    <citation type="journal article" date="2014" name="Genome Announc.">
        <title>De novo whole-genome sequence and genome annotation of Lichtheimia ramosa.</title>
        <authorList>
            <person name="Linde J."/>
            <person name="Schwartze V."/>
            <person name="Binder U."/>
            <person name="Lass-Florl C."/>
            <person name="Voigt K."/>
            <person name="Horn F."/>
        </authorList>
    </citation>
    <scope>NUCLEOTIDE SEQUENCE</scope>
    <source>
        <strain evidence="1">JMRC FSU:6197</strain>
    </source>
</reference>
<dbReference type="AlphaFoldDB" id="A0A077WQR3"/>
<evidence type="ECO:0008006" key="2">
    <source>
        <dbReference type="Google" id="ProtNLM"/>
    </source>
</evidence>
<proteinExistence type="predicted"/>
<dbReference type="Pfam" id="PF17784">
    <property type="entry name" value="Sulfotransfer_4"/>
    <property type="match status" value="1"/>
</dbReference>
<sequence length="237" mass="27038">MAPLQVIGAGCGRTGTDSLREALNILGYNCHHMREILSRDLHPEIFLEAYVNPDKPVDWDKAYEGFDAAVDWPTASFVEPLLKKYPDAKWLLTDRDPDSWYKSVKNTIHIAATSRSQEEIAALPEYLQRSYRMAKTVVLDGALADPERFADEEAIKAYFNNHNEWVKKTIPADRLLVMQLGEGWDRLCEFLGKPVPDAPYPRSNSTEAFRDRWSKKTTFIGNLMKEQSVSVSQQSQQ</sequence>
<protein>
    <recommendedName>
        <fullName evidence="2">Sulfotransferase domain-containing protein</fullName>
    </recommendedName>
</protein>
<dbReference type="SUPFAM" id="SSF52540">
    <property type="entry name" value="P-loop containing nucleoside triphosphate hydrolases"/>
    <property type="match status" value="1"/>
</dbReference>
<accession>A0A077WQR3</accession>
<dbReference type="EMBL" id="LK023335">
    <property type="protein sequence ID" value="CDS09961.1"/>
    <property type="molecule type" value="Genomic_DNA"/>
</dbReference>
<evidence type="ECO:0000313" key="1">
    <source>
        <dbReference type="EMBL" id="CDS09961.1"/>
    </source>
</evidence>